<reference evidence="1" key="2">
    <citation type="submission" date="2014-01" db="EMBL/GenBank/DDBJ databases">
        <authorList>
            <person name="Aslett M."/>
        </authorList>
    </citation>
    <scope>NUCLEOTIDE SEQUENCE [LARGE SCALE GENOMIC DNA]</scope>
    <source>
        <strain evidence="1">DB27</strain>
    </source>
</reference>
<dbReference type="Proteomes" id="UP000030682">
    <property type="component" value="Unassembled WGS sequence"/>
</dbReference>
<protein>
    <submittedName>
        <fullName evidence="1">Uncharacterized protein</fullName>
    </submittedName>
</protein>
<dbReference type="HOGENOM" id="CLU_1363947_0_0_9"/>
<evidence type="ECO:0000313" key="1">
    <source>
        <dbReference type="EMBL" id="CDN35885.1"/>
    </source>
</evidence>
<reference evidence="1" key="1">
    <citation type="submission" date="2014-01" db="EMBL/GenBank/DDBJ databases">
        <title>Draft genome sequence of highly nematicidal Bacillus thuringiensis DB27.</title>
        <authorList>
            <person name="Iatsenko I."/>
            <person name="Pickard D."/>
            <person name="Corton C."/>
            <person name="Dougan G."/>
            <person name="Sommer R.J."/>
        </authorList>
    </citation>
    <scope>NUCLEOTIDE SEQUENCE [LARGE SCALE GENOMIC DNA]</scope>
    <source>
        <strain evidence="1">DB27</strain>
    </source>
</reference>
<accession>W8YZG3</accession>
<dbReference type="AlphaFoldDB" id="W8YZG3"/>
<organism evidence="1">
    <name type="scientific">Bacillus thuringiensis DB27</name>
    <dbReference type="NCBI Taxonomy" id="1431339"/>
    <lineage>
        <taxon>Bacteria</taxon>
        <taxon>Bacillati</taxon>
        <taxon>Bacillota</taxon>
        <taxon>Bacilli</taxon>
        <taxon>Bacillales</taxon>
        <taxon>Bacillaceae</taxon>
        <taxon>Bacillus</taxon>
        <taxon>Bacillus cereus group</taxon>
    </lineage>
</organism>
<dbReference type="RefSeq" id="WP_030025618.1">
    <property type="nucleotide sequence ID" value="NZ_HG810017.1"/>
</dbReference>
<name>W8YZG3_BACTU</name>
<sequence length="200" mass="22448">MSYRHNKDHQRLVKYYQLVERTLVGGENSPILSTPTNPFTIGKIRLKHIRSNDRIELIASVDWGFIARASISVTNPFLSLINFDQTVRLSIIRNNRKVIYQTTDTASTLLSVSPSTSKTPLTSSQIFRTTTFKCNDSNVITCDRKATYTLTIQALTPAITLISSALAEPTVDFLTTTFSVFAFNIDGKVINENTYNYHGC</sequence>
<dbReference type="EMBL" id="HG810017">
    <property type="protein sequence ID" value="CDN35885.1"/>
    <property type="molecule type" value="Genomic_DNA"/>
</dbReference>
<gene>
    <name evidence="1" type="ORF">BTDB27_002227</name>
</gene>
<proteinExistence type="predicted"/>